<accession>A0A8D8ZCR1</accession>
<name>A0A8D8ZCR1_9HEMI</name>
<proteinExistence type="predicted"/>
<dbReference type="AlphaFoldDB" id="A0A8D8ZCR1"/>
<sequence>MFPGKLELWNESIHWYHSFVDLNPNKYSYQINYRNLFVIQLMVNFIKEPDWKGYEGKYVSSRLTVNRILNSFEDFINNYYNERHTTDYKILLKHVGIRLINTITHLCDISEHFQEIMKRDIPRKIVIFVEREIHRDYYSTILRDVWTFYTKVVFLDNNIWFFIMKRKFFSCIFKKIESNELRAIRL</sequence>
<organism evidence="1">
    <name type="scientific">Cacopsylla melanoneura</name>
    <dbReference type="NCBI Taxonomy" id="428564"/>
    <lineage>
        <taxon>Eukaryota</taxon>
        <taxon>Metazoa</taxon>
        <taxon>Ecdysozoa</taxon>
        <taxon>Arthropoda</taxon>
        <taxon>Hexapoda</taxon>
        <taxon>Insecta</taxon>
        <taxon>Pterygota</taxon>
        <taxon>Neoptera</taxon>
        <taxon>Paraneoptera</taxon>
        <taxon>Hemiptera</taxon>
        <taxon>Sternorrhyncha</taxon>
        <taxon>Psylloidea</taxon>
        <taxon>Psyllidae</taxon>
        <taxon>Psyllinae</taxon>
        <taxon>Cacopsylla</taxon>
    </lineage>
</organism>
<evidence type="ECO:0000313" key="1">
    <source>
        <dbReference type="EMBL" id="CAG6744535.1"/>
    </source>
</evidence>
<dbReference type="EMBL" id="HBUF01469077">
    <property type="protein sequence ID" value="CAG6744535.1"/>
    <property type="molecule type" value="Transcribed_RNA"/>
</dbReference>
<protein>
    <submittedName>
        <fullName evidence="1">Uncharacterized protein</fullName>
    </submittedName>
</protein>
<reference evidence="1" key="1">
    <citation type="submission" date="2021-05" db="EMBL/GenBank/DDBJ databases">
        <authorList>
            <person name="Alioto T."/>
            <person name="Alioto T."/>
            <person name="Gomez Garrido J."/>
        </authorList>
    </citation>
    <scope>NUCLEOTIDE SEQUENCE</scope>
</reference>